<dbReference type="Pfam" id="PF02661">
    <property type="entry name" value="Fic"/>
    <property type="match status" value="1"/>
</dbReference>
<name>A0A6J7JXR5_9ZZZZ</name>
<feature type="domain" description="Fido" evidence="1">
    <location>
        <begin position="8"/>
        <end position="124"/>
    </location>
</feature>
<dbReference type="PANTHER" id="PTHR39426:SF1">
    <property type="entry name" value="HOMOLOGY TO DEATH-ON-CURING PROTEIN OF PHAGE P1"/>
    <property type="match status" value="1"/>
</dbReference>
<dbReference type="EMBL" id="CAFBMT010000018">
    <property type="protein sequence ID" value="CAB4946944.1"/>
    <property type="molecule type" value="Genomic_DNA"/>
</dbReference>
<accession>A0A6J7JXR5</accession>
<dbReference type="InterPro" id="IPR003812">
    <property type="entry name" value="Fido"/>
</dbReference>
<evidence type="ECO:0000313" key="2">
    <source>
        <dbReference type="EMBL" id="CAB4364821.1"/>
    </source>
</evidence>
<dbReference type="InterPro" id="IPR036597">
    <property type="entry name" value="Fido-like_dom_sf"/>
</dbReference>
<dbReference type="EMBL" id="CAFBOL010000002">
    <property type="protein sequence ID" value="CAB4971267.1"/>
    <property type="molecule type" value="Genomic_DNA"/>
</dbReference>
<dbReference type="EMBL" id="CAFBIY010000009">
    <property type="protein sequence ID" value="CAB4846644.1"/>
    <property type="molecule type" value="Genomic_DNA"/>
</dbReference>
<dbReference type="Gene3D" id="1.20.120.1870">
    <property type="entry name" value="Fic/DOC protein, Fido domain"/>
    <property type="match status" value="1"/>
</dbReference>
<dbReference type="InterPro" id="IPR053737">
    <property type="entry name" value="Type_II_TA_Toxin"/>
</dbReference>
<evidence type="ECO:0000259" key="1">
    <source>
        <dbReference type="PROSITE" id="PS51459"/>
    </source>
</evidence>
<dbReference type="EMBL" id="CAESGF010000019">
    <property type="protein sequence ID" value="CAB4364821.1"/>
    <property type="molecule type" value="Genomic_DNA"/>
</dbReference>
<sequence>MSEPIEFLDLDDLVELARRLLGDPPPIRDIGLLGSAAARPQTAAFGEDAYPDLVTKAAALLQSIVNNHALVDGNKRLGWLATAVFLELNGIKASRASNDDVYELVVWIAASNPDLDDIVTRLRRVIQPAGPRK</sequence>
<dbReference type="EMBL" id="CAFAAV010000031">
    <property type="protein sequence ID" value="CAB4808933.1"/>
    <property type="molecule type" value="Genomic_DNA"/>
</dbReference>
<reference evidence="6" key="1">
    <citation type="submission" date="2020-05" db="EMBL/GenBank/DDBJ databases">
        <authorList>
            <person name="Chiriac C."/>
            <person name="Salcher M."/>
            <person name="Ghai R."/>
            <person name="Kavagutti S V."/>
        </authorList>
    </citation>
    <scope>NUCLEOTIDE SEQUENCE</scope>
</reference>
<proteinExistence type="predicted"/>
<dbReference type="PROSITE" id="PS51459">
    <property type="entry name" value="FIDO"/>
    <property type="match status" value="1"/>
</dbReference>
<evidence type="ECO:0000313" key="7">
    <source>
        <dbReference type="EMBL" id="CAB4971267.1"/>
    </source>
</evidence>
<dbReference type="PANTHER" id="PTHR39426">
    <property type="entry name" value="HOMOLOGY TO DEATH-ON-CURING PROTEIN OF PHAGE P1"/>
    <property type="match status" value="1"/>
</dbReference>
<evidence type="ECO:0000313" key="6">
    <source>
        <dbReference type="EMBL" id="CAB4946944.1"/>
    </source>
</evidence>
<evidence type="ECO:0000313" key="4">
    <source>
        <dbReference type="EMBL" id="CAB4808933.1"/>
    </source>
</evidence>
<gene>
    <name evidence="3" type="ORF">UFOPK2656_02434</name>
    <name evidence="4" type="ORF">UFOPK3099_00599</name>
    <name evidence="5" type="ORF">UFOPK3267_00294</name>
    <name evidence="6" type="ORF">UFOPK3651_02584</name>
    <name evidence="7" type="ORF">UFOPK3931_00135</name>
    <name evidence="2" type="ORF">UFOPK4189_02581</name>
</gene>
<protein>
    <submittedName>
        <fullName evidence="6">Unannotated protein</fullName>
    </submittedName>
</protein>
<dbReference type="InterPro" id="IPR006440">
    <property type="entry name" value="Doc"/>
</dbReference>
<organism evidence="6">
    <name type="scientific">freshwater metagenome</name>
    <dbReference type="NCBI Taxonomy" id="449393"/>
    <lineage>
        <taxon>unclassified sequences</taxon>
        <taxon>metagenomes</taxon>
        <taxon>ecological metagenomes</taxon>
    </lineage>
</organism>
<dbReference type="SUPFAM" id="SSF140931">
    <property type="entry name" value="Fic-like"/>
    <property type="match status" value="1"/>
</dbReference>
<evidence type="ECO:0000313" key="5">
    <source>
        <dbReference type="EMBL" id="CAB4846644.1"/>
    </source>
</evidence>
<dbReference type="GO" id="GO:0016301">
    <property type="term" value="F:kinase activity"/>
    <property type="evidence" value="ECO:0007669"/>
    <property type="project" value="InterPro"/>
</dbReference>
<dbReference type="EMBL" id="CAEZYF010000017">
    <property type="protein sequence ID" value="CAB4734840.1"/>
    <property type="molecule type" value="Genomic_DNA"/>
</dbReference>
<dbReference type="AlphaFoldDB" id="A0A6J7JXR5"/>
<evidence type="ECO:0000313" key="3">
    <source>
        <dbReference type="EMBL" id="CAB4734840.1"/>
    </source>
</evidence>